<gene>
    <name evidence="1" type="ORF">RPERSI_LOCUS24497</name>
</gene>
<evidence type="ECO:0000313" key="2">
    <source>
        <dbReference type="Proteomes" id="UP000789920"/>
    </source>
</evidence>
<comment type="caution">
    <text evidence="1">The sequence shown here is derived from an EMBL/GenBank/DDBJ whole genome shotgun (WGS) entry which is preliminary data.</text>
</comment>
<keyword evidence="2" id="KW-1185">Reference proteome</keyword>
<proteinExistence type="predicted"/>
<sequence length="191" mass="21853">NHSIADIISLKYLLYLQENSDGRFNVEFIISRAPPTWRGYVGTVDDNLLYNWISTNYDVRQPPEIPERPNFMQLQSPQPLSTLITNHEELYNDNFNLSDDHIFTMSPTSIDQAESPLSRSPVRSPDLNSSVYSTTNAMVILNERHEYMKLLANDNSRQLRVMVCGPPAMMESVKLSLNKIGFPDEKAIFIV</sequence>
<dbReference type="Proteomes" id="UP000789920">
    <property type="component" value="Unassembled WGS sequence"/>
</dbReference>
<feature type="non-terminal residue" evidence="1">
    <location>
        <position position="1"/>
    </location>
</feature>
<dbReference type="EMBL" id="CAJVQC010078777">
    <property type="protein sequence ID" value="CAG8816608.1"/>
    <property type="molecule type" value="Genomic_DNA"/>
</dbReference>
<reference evidence="1" key="1">
    <citation type="submission" date="2021-06" db="EMBL/GenBank/DDBJ databases">
        <authorList>
            <person name="Kallberg Y."/>
            <person name="Tangrot J."/>
            <person name="Rosling A."/>
        </authorList>
    </citation>
    <scope>NUCLEOTIDE SEQUENCE</scope>
    <source>
        <strain evidence="1">MA461A</strain>
    </source>
</reference>
<protein>
    <submittedName>
        <fullName evidence="1">10144_t:CDS:1</fullName>
    </submittedName>
</protein>
<evidence type="ECO:0000313" key="1">
    <source>
        <dbReference type="EMBL" id="CAG8816608.1"/>
    </source>
</evidence>
<name>A0ACA9RYI4_9GLOM</name>
<accession>A0ACA9RYI4</accession>
<organism evidence="1 2">
    <name type="scientific">Racocetra persica</name>
    <dbReference type="NCBI Taxonomy" id="160502"/>
    <lineage>
        <taxon>Eukaryota</taxon>
        <taxon>Fungi</taxon>
        <taxon>Fungi incertae sedis</taxon>
        <taxon>Mucoromycota</taxon>
        <taxon>Glomeromycotina</taxon>
        <taxon>Glomeromycetes</taxon>
        <taxon>Diversisporales</taxon>
        <taxon>Gigasporaceae</taxon>
        <taxon>Racocetra</taxon>
    </lineage>
</organism>